<evidence type="ECO:0000256" key="1">
    <source>
        <dbReference type="SAM" id="MobiDB-lite"/>
    </source>
</evidence>
<name>A0A813EDW5_POLGL</name>
<gene>
    <name evidence="2" type="ORF">PGLA1383_LOCUS15545</name>
</gene>
<dbReference type="Proteomes" id="UP000654075">
    <property type="component" value="Unassembled WGS sequence"/>
</dbReference>
<sequence length="236" mass="25474">MWPFLGSSACCSVQVCRTPEQVAANGLLASQAPSLSSSPAKRGAVSSTSSPVAAHPGADAVGSKVSPLPLSTKEVDKLHSVETASIASTTKNSTSRSAYSAASSVGSEFINEQIPRHQRDVAKIQSQMKSFVKGMVRGREMNVISVDGQLRACTCSFDRKLRNYNIVISKETRSIPLSKFREVFQAVEPEDIATPLDELCATFVLDSGECLSFRFKDVPERENFAMCLQIIVDGHQ</sequence>
<protein>
    <submittedName>
        <fullName evidence="2">Uncharacterized protein</fullName>
    </submittedName>
</protein>
<evidence type="ECO:0000313" key="3">
    <source>
        <dbReference type="Proteomes" id="UP000654075"/>
    </source>
</evidence>
<dbReference type="InterPro" id="IPR011993">
    <property type="entry name" value="PH-like_dom_sf"/>
</dbReference>
<accession>A0A813EDW5</accession>
<dbReference type="AlphaFoldDB" id="A0A813EDW5"/>
<keyword evidence="3" id="KW-1185">Reference proteome</keyword>
<dbReference type="EMBL" id="CAJNNV010009174">
    <property type="protein sequence ID" value="CAE8597093.1"/>
    <property type="molecule type" value="Genomic_DNA"/>
</dbReference>
<comment type="caution">
    <text evidence="2">The sequence shown here is derived from an EMBL/GenBank/DDBJ whole genome shotgun (WGS) entry which is preliminary data.</text>
</comment>
<dbReference type="OMA" id="PERENFA"/>
<dbReference type="OrthoDB" id="423019at2759"/>
<organism evidence="2 3">
    <name type="scientific">Polarella glacialis</name>
    <name type="common">Dinoflagellate</name>
    <dbReference type="NCBI Taxonomy" id="89957"/>
    <lineage>
        <taxon>Eukaryota</taxon>
        <taxon>Sar</taxon>
        <taxon>Alveolata</taxon>
        <taxon>Dinophyceae</taxon>
        <taxon>Suessiales</taxon>
        <taxon>Suessiaceae</taxon>
        <taxon>Polarella</taxon>
    </lineage>
</organism>
<feature type="region of interest" description="Disordered" evidence="1">
    <location>
        <begin position="31"/>
        <end position="66"/>
    </location>
</feature>
<dbReference type="Gene3D" id="2.30.29.30">
    <property type="entry name" value="Pleckstrin-homology domain (PH domain)/Phosphotyrosine-binding domain (PTB)"/>
    <property type="match status" value="1"/>
</dbReference>
<reference evidence="2" key="1">
    <citation type="submission" date="2021-02" db="EMBL/GenBank/DDBJ databases">
        <authorList>
            <person name="Dougan E. K."/>
            <person name="Rhodes N."/>
            <person name="Thang M."/>
            <person name="Chan C."/>
        </authorList>
    </citation>
    <scope>NUCLEOTIDE SEQUENCE</scope>
</reference>
<proteinExistence type="predicted"/>
<feature type="compositionally biased region" description="Low complexity" evidence="1">
    <location>
        <begin position="31"/>
        <end position="40"/>
    </location>
</feature>
<evidence type="ECO:0000313" key="2">
    <source>
        <dbReference type="EMBL" id="CAE8597093.1"/>
    </source>
</evidence>